<feature type="signal peptide" evidence="1">
    <location>
        <begin position="1"/>
        <end position="18"/>
    </location>
</feature>
<accession>A0ABY7EWD5</accession>
<protein>
    <submittedName>
        <fullName evidence="2">Uncharacterized protein</fullName>
    </submittedName>
</protein>
<feature type="non-terminal residue" evidence="2">
    <location>
        <position position="1"/>
    </location>
</feature>
<keyword evidence="3" id="KW-1185">Reference proteome</keyword>
<proteinExistence type="predicted"/>
<name>A0ABY7EWD5_MYAAR</name>
<evidence type="ECO:0000313" key="2">
    <source>
        <dbReference type="EMBL" id="WAR12848.1"/>
    </source>
</evidence>
<reference evidence="2" key="1">
    <citation type="submission" date="2022-11" db="EMBL/GenBank/DDBJ databases">
        <title>Centuries of genome instability and evolution in soft-shell clam transmissible cancer (bioRxiv).</title>
        <authorList>
            <person name="Hart S.F.M."/>
            <person name="Yonemitsu M.A."/>
            <person name="Giersch R.M."/>
            <person name="Beal B.F."/>
            <person name="Arriagada G."/>
            <person name="Davis B.W."/>
            <person name="Ostrander E.A."/>
            <person name="Goff S.P."/>
            <person name="Metzger M.J."/>
        </authorList>
    </citation>
    <scope>NUCLEOTIDE SEQUENCE</scope>
    <source>
        <strain evidence="2">MELC-2E11</strain>
        <tissue evidence="2">Siphon/mantle</tissue>
    </source>
</reference>
<dbReference type="Proteomes" id="UP001164746">
    <property type="component" value="Chromosome 8"/>
</dbReference>
<sequence length="71" mass="7709">MDGRICLLFLFTIPPCIALECSSCMHMGIEYINMPANIESMMAGMMSSLDSLKNEPCSNNTAHTETCAVSS</sequence>
<evidence type="ECO:0000256" key="1">
    <source>
        <dbReference type="SAM" id="SignalP"/>
    </source>
</evidence>
<organism evidence="2 3">
    <name type="scientific">Mya arenaria</name>
    <name type="common">Soft-shell clam</name>
    <dbReference type="NCBI Taxonomy" id="6604"/>
    <lineage>
        <taxon>Eukaryota</taxon>
        <taxon>Metazoa</taxon>
        <taxon>Spiralia</taxon>
        <taxon>Lophotrochozoa</taxon>
        <taxon>Mollusca</taxon>
        <taxon>Bivalvia</taxon>
        <taxon>Autobranchia</taxon>
        <taxon>Heteroconchia</taxon>
        <taxon>Euheterodonta</taxon>
        <taxon>Imparidentia</taxon>
        <taxon>Neoheterodontei</taxon>
        <taxon>Myida</taxon>
        <taxon>Myoidea</taxon>
        <taxon>Myidae</taxon>
        <taxon>Mya</taxon>
    </lineage>
</organism>
<gene>
    <name evidence="2" type="ORF">MAR_027028</name>
</gene>
<feature type="chain" id="PRO_5046251026" evidence="1">
    <location>
        <begin position="19"/>
        <end position="71"/>
    </location>
</feature>
<dbReference type="EMBL" id="CP111019">
    <property type="protein sequence ID" value="WAR12848.1"/>
    <property type="molecule type" value="Genomic_DNA"/>
</dbReference>
<evidence type="ECO:0000313" key="3">
    <source>
        <dbReference type="Proteomes" id="UP001164746"/>
    </source>
</evidence>
<keyword evidence="1" id="KW-0732">Signal</keyword>